<dbReference type="AlphaFoldDB" id="A0A9D8KHZ7"/>
<comment type="similarity">
    <text evidence="4">Belongs to the cyclic nucleotide phosphodiesterase class-III family.</text>
</comment>
<organism evidence="6 7">
    <name type="scientific">Candidatus Zymogenus saltonus</name>
    <dbReference type="NCBI Taxonomy" id="2844893"/>
    <lineage>
        <taxon>Bacteria</taxon>
        <taxon>Deltaproteobacteria</taxon>
        <taxon>Candidatus Zymogenia</taxon>
        <taxon>Candidatus Zymogeniales</taxon>
        <taxon>Candidatus Zymogenaceae</taxon>
        <taxon>Candidatus Zymogenus</taxon>
    </lineage>
</organism>
<dbReference type="GO" id="GO:0046872">
    <property type="term" value="F:metal ion binding"/>
    <property type="evidence" value="ECO:0007669"/>
    <property type="project" value="UniProtKB-KW"/>
</dbReference>
<name>A0A9D8KHZ7_9DELT</name>
<dbReference type="InterPro" id="IPR004843">
    <property type="entry name" value="Calcineurin-like_PHP"/>
</dbReference>
<reference evidence="6" key="1">
    <citation type="journal article" date="2021" name="Environ. Microbiol.">
        <title>Genomic characterization of three novel Desulfobacterota classes expand the metabolic and phylogenetic diversity of the phylum.</title>
        <authorList>
            <person name="Murphy C.L."/>
            <person name="Biggerstaff J."/>
            <person name="Eichhorn A."/>
            <person name="Ewing E."/>
            <person name="Shahan R."/>
            <person name="Soriano D."/>
            <person name="Stewart S."/>
            <person name="VanMol K."/>
            <person name="Walker R."/>
            <person name="Walters P."/>
            <person name="Elshahed M.S."/>
            <person name="Youssef N.H."/>
        </authorList>
    </citation>
    <scope>NUCLEOTIDE SEQUENCE</scope>
    <source>
        <strain evidence="6">Zod_Metabat.24</strain>
    </source>
</reference>
<evidence type="ECO:0000256" key="1">
    <source>
        <dbReference type="ARBA" id="ARBA00022723"/>
    </source>
</evidence>
<dbReference type="EMBL" id="JAFGIX010000075">
    <property type="protein sequence ID" value="MBN1574347.1"/>
    <property type="molecule type" value="Genomic_DNA"/>
</dbReference>
<evidence type="ECO:0000256" key="4">
    <source>
        <dbReference type="ARBA" id="ARBA00025742"/>
    </source>
</evidence>
<proteinExistence type="inferred from homology"/>
<keyword evidence="3" id="KW-0408">Iron</keyword>
<keyword evidence="2" id="KW-0378">Hydrolase</keyword>
<evidence type="ECO:0000256" key="3">
    <source>
        <dbReference type="ARBA" id="ARBA00023004"/>
    </source>
</evidence>
<dbReference type="SUPFAM" id="SSF56300">
    <property type="entry name" value="Metallo-dependent phosphatases"/>
    <property type="match status" value="1"/>
</dbReference>
<gene>
    <name evidence="6" type="ORF">JW984_14200</name>
</gene>
<comment type="caution">
    <text evidence="6">The sequence shown here is derived from an EMBL/GenBank/DDBJ whole genome shotgun (WGS) entry which is preliminary data.</text>
</comment>
<evidence type="ECO:0000259" key="5">
    <source>
        <dbReference type="Pfam" id="PF00149"/>
    </source>
</evidence>
<accession>A0A9D8KHZ7</accession>
<evidence type="ECO:0000313" key="6">
    <source>
        <dbReference type="EMBL" id="MBN1574347.1"/>
    </source>
</evidence>
<dbReference type="Gene3D" id="3.60.21.10">
    <property type="match status" value="1"/>
</dbReference>
<evidence type="ECO:0000313" key="7">
    <source>
        <dbReference type="Proteomes" id="UP000809273"/>
    </source>
</evidence>
<sequence>MAGREGFTIFHLSDIHYDGKNVEIFKLALEHLVEFSPQYVFVTGDVVEDPKEDITVPAEMIREALKAVEEKSGISPVFRIVPGNHDLFFMGSYGRKKNGKFFRVFTEEEMGHYFSPEHLLSVFTFDSNQIYEPRGNLWRKFVQIMRPMTHGLIIERDLDEFSDWSRGLKKSENQDLYLKSFKIALVHHHPMPTSYNFLPKLADEGFMMLENAGVVMYRLIQEEFDLILHGHRHVPQFCRAVYFDEDDIEREIAVLGCGSTSKKTDDKIRAVGHNFNVIKVDDNGSVIATQYIKRGTGTFIPGDKVIKIDMKKDEGVKGKKGGGSKKR</sequence>
<dbReference type="PANTHER" id="PTHR42988">
    <property type="entry name" value="PHOSPHOHYDROLASE"/>
    <property type="match status" value="1"/>
</dbReference>
<protein>
    <submittedName>
        <fullName evidence="6">Metallophosphoesterase</fullName>
    </submittedName>
</protein>
<dbReference type="Proteomes" id="UP000809273">
    <property type="component" value="Unassembled WGS sequence"/>
</dbReference>
<evidence type="ECO:0000256" key="2">
    <source>
        <dbReference type="ARBA" id="ARBA00022801"/>
    </source>
</evidence>
<reference evidence="6" key="2">
    <citation type="submission" date="2021-01" db="EMBL/GenBank/DDBJ databases">
        <authorList>
            <person name="Hahn C.R."/>
            <person name="Youssef N.H."/>
            <person name="Elshahed M."/>
        </authorList>
    </citation>
    <scope>NUCLEOTIDE SEQUENCE</scope>
    <source>
        <strain evidence="6">Zod_Metabat.24</strain>
    </source>
</reference>
<dbReference type="InterPro" id="IPR050884">
    <property type="entry name" value="CNP_phosphodiesterase-III"/>
</dbReference>
<keyword evidence="1" id="KW-0479">Metal-binding</keyword>
<dbReference type="GO" id="GO:0016787">
    <property type="term" value="F:hydrolase activity"/>
    <property type="evidence" value="ECO:0007669"/>
    <property type="project" value="UniProtKB-KW"/>
</dbReference>
<dbReference type="PANTHER" id="PTHR42988:SF2">
    <property type="entry name" value="CYCLIC NUCLEOTIDE PHOSPHODIESTERASE CBUA0032-RELATED"/>
    <property type="match status" value="1"/>
</dbReference>
<dbReference type="InterPro" id="IPR029052">
    <property type="entry name" value="Metallo-depent_PP-like"/>
</dbReference>
<dbReference type="Pfam" id="PF00149">
    <property type="entry name" value="Metallophos"/>
    <property type="match status" value="1"/>
</dbReference>
<feature type="domain" description="Calcineurin-like phosphoesterase" evidence="5">
    <location>
        <begin position="8"/>
        <end position="235"/>
    </location>
</feature>